<dbReference type="Pfam" id="PF17919">
    <property type="entry name" value="RT_RNaseH_2"/>
    <property type="match status" value="1"/>
</dbReference>
<dbReference type="EMBL" id="PDCK01000044">
    <property type="protein sequence ID" value="PRQ25669.1"/>
    <property type="molecule type" value="Genomic_DNA"/>
</dbReference>
<dbReference type="GO" id="GO:0004523">
    <property type="term" value="F:RNA-DNA hybrid ribonuclease activity"/>
    <property type="evidence" value="ECO:0007669"/>
    <property type="project" value="UniProtKB-EC"/>
</dbReference>
<gene>
    <name evidence="10" type="ORF">RchiOBHm_Chr6g0286161</name>
</gene>
<keyword evidence="6 10" id="KW-0378">Hydrolase</keyword>
<dbReference type="InterPro" id="IPR041577">
    <property type="entry name" value="RT_RNaseH_2"/>
</dbReference>
<dbReference type="GO" id="GO:0008233">
    <property type="term" value="F:peptidase activity"/>
    <property type="evidence" value="ECO:0007669"/>
    <property type="project" value="UniProtKB-KW"/>
</dbReference>
<dbReference type="OMA" id="NASIEWP"/>
<evidence type="ECO:0000256" key="2">
    <source>
        <dbReference type="ARBA" id="ARBA00022679"/>
    </source>
</evidence>
<dbReference type="PROSITE" id="PS50878">
    <property type="entry name" value="RT_POL"/>
    <property type="match status" value="1"/>
</dbReference>
<evidence type="ECO:0000313" key="10">
    <source>
        <dbReference type="EMBL" id="PRQ25669.1"/>
    </source>
</evidence>
<dbReference type="GO" id="GO:0003964">
    <property type="term" value="F:RNA-directed DNA polymerase activity"/>
    <property type="evidence" value="ECO:0007669"/>
    <property type="project" value="UniProtKB-KW"/>
</dbReference>
<keyword evidence="11" id="KW-1185">Reference proteome</keyword>
<evidence type="ECO:0000259" key="9">
    <source>
        <dbReference type="PROSITE" id="PS50878"/>
    </source>
</evidence>
<dbReference type="CDD" id="cd01647">
    <property type="entry name" value="RT_LTR"/>
    <property type="match status" value="1"/>
</dbReference>
<dbReference type="Pfam" id="PF00078">
    <property type="entry name" value="RVT_1"/>
    <property type="match status" value="1"/>
</dbReference>
<dbReference type="InterPro" id="IPR050951">
    <property type="entry name" value="Retrovirus_Pol_polyprotein"/>
</dbReference>
<keyword evidence="8" id="KW-0511">Multifunctional enzyme</keyword>
<name>A0A2P6PUR0_ROSCH</name>
<sequence length="442" mass="50322">MNPADVHKTAFRTHNGHYEFLVMPFGLTNAPSTFQSVMNDVLRDYLRKFALVFFDDILVYSPSMEAHLDHLEKVFQKLQQHSLKVKHSKCSFGVSQVEYLGHVISRAGVAVDPAKIECIKNWEKPQTIKGLRRFLGLAGYYRKYVRNFGIIAKTLTDMLKVGGFQWSSTSEAAFEELKQALMSTPVLPLPDFTKEFVVEYDASGIGIGAILSQEGHPIAYLSKALAPRHVHWRPYLLGNHFKIYTDHRTIQYFLNQKISTPSQQRWLLKLVGYDYSIHYKTGKTNVAPDALSRKEELHGVHSDVISKYGNLYASTGISSPVHSYINEIQATCLKDMEAGEIIRQLEQDPTSEPQYSLVNSQLLYKGMIFVLKSDNWRTKIIHEFHNGYCGGHAGVHRTQKRVARFFPGPACTRILRQLLQLVILVNKIIMKPSTLLACFNQM</sequence>
<keyword evidence="3 10" id="KW-0548">Nucleotidyltransferase</keyword>
<evidence type="ECO:0000256" key="8">
    <source>
        <dbReference type="ARBA" id="ARBA00023268"/>
    </source>
</evidence>
<dbReference type="FunFam" id="3.10.10.10:FF:000007">
    <property type="entry name" value="Retrovirus-related Pol polyprotein from transposon 17.6-like Protein"/>
    <property type="match status" value="1"/>
</dbReference>
<dbReference type="AlphaFoldDB" id="A0A2P6PUR0"/>
<dbReference type="SUPFAM" id="SSF56672">
    <property type="entry name" value="DNA/RNA polymerases"/>
    <property type="match status" value="1"/>
</dbReference>
<evidence type="ECO:0000313" key="11">
    <source>
        <dbReference type="Proteomes" id="UP000238479"/>
    </source>
</evidence>
<dbReference type="STRING" id="74649.A0A2P6PUR0"/>
<dbReference type="EC" id="3.1.26.4" evidence="10"/>
<comment type="caution">
    <text evidence="10">The sequence shown here is derived from an EMBL/GenBank/DDBJ whole genome shotgun (WGS) entry which is preliminary data.</text>
</comment>
<proteinExistence type="predicted"/>
<accession>A0A2P6PUR0</accession>
<evidence type="ECO:0000256" key="7">
    <source>
        <dbReference type="ARBA" id="ARBA00022918"/>
    </source>
</evidence>
<dbReference type="GO" id="GO:0006508">
    <property type="term" value="P:proteolysis"/>
    <property type="evidence" value="ECO:0007669"/>
    <property type="project" value="UniProtKB-KW"/>
</dbReference>
<dbReference type="FunFam" id="3.30.70.270:FF:000020">
    <property type="entry name" value="Transposon Tf2-6 polyprotein-like Protein"/>
    <property type="match status" value="1"/>
</dbReference>
<reference evidence="10 11" key="1">
    <citation type="journal article" date="2018" name="Nat. Genet.">
        <title>The Rosa genome provides new insights in the design of modern roses.</title>
        <authorList>
            <person name="Bendahmane M."/>
        </authorList>
    </citation>
    <scope>NUCLEOTIDE SEQUENCE [LARGE SCALE GENOMIC DNA]</scope>
    <source>
        <strain evidence="11">cv. Old Blush</strain>
    </source>
</reference>
<evidence type="ECO:0000256" key="6">
    <source>
        <dbReference type="ARBA" id="ARBA00022801"/>
    </source>
</evidence>
<dbReference type="PANTHER" id="PTHR37984:SF5">
    <property type="entry name" value="PROTEIN NYNRIN-LIKE"/>
    <property type="match status" value="1"/>
</dbReference>
<evidence type="ECO:0000256" key="4">
    <source>
        <dbReference type="ARBA" id="ARBA00022722"/>
    </source>
</evidence>
<dbReference type="InterPro" id="IPR043502">
    <property type="entry name" value="DNA/RNA_pol_sf"/>
</dbReference>
<feature type="domain" description="Reverse transcriptase" evidence="9">
    <location>
        <begin position="1"/>
        <end position="104"/>
    </location>
</feature>
<dbReference type="InterPro" id="IPR000477">
    <property type="entry name" value="RT_dom"/>
</dbReference>
<evidence type="ECO:0000256" key="3">
    <source>
        <dbReference type="ARBA" id="ARBA00022695"/>
    </source>
</evidence>
<dbReference type="CDD" id="cd09274">
    <property type="entry name" value="RNase_HI_RT_Ty3"/>
    <property type="match status" value="1"/>
</dbReference>
<dbReference type="FunFam" id="3.30.70.270:FF:000003">
    <property type="entry name" value="Transposon Ty3-G Gag-Pol polyprotein"/>
    <property type="match status" value="1"/>
</dbReference>
<dbReference type="Gramene" id="PRQ25669">
    <property type="protein sequence ID" value="PRQ25669"/>
    <property type="gene ID" value="RchiOBHm_Chr6g0286161"/>
</dbReference>
<keyword evidence="4" id="KW-0540">Nuclease</keyword>
<keyword evidence="1" id="KW-0645">Protease</keyword>
<protein>
    <submittedName>
        <fullName evidence="10">Putative nucleotidyltransferase, Ribonuclease H</fullName>
        <ecNumber evidence="10">2.7.7.-</ecNumber>
        <ecNumber evidence="10">3.1.26.4</ecNumber>
    </submittedName>
</protein>
<dbReference type="PANTHER" id="PTHR37984">
    <property type="entry name" value="PROTEIN CBG26694"/>
    <property type="match status" value="1"/>
</dbReference>
<keyword evidence="2 10" id="KW-0808">Transferase</keyword>
<keyword evidence="5" id="KW-0255">Endonuclease</keyword>
<evidence type="ECO:0000256" key="5">
    <source>
        <dbReference type="ARBA" id="ARBA00022759"/>
    </source>
</evidence>
<dbReference type="EC" id="2.7.7.-" evidence="10"/>
<dbReference type="InterPro" id="IPR043128">
    <property type="entry name" value="Rev_trsase/Diguanyl_cyclase"/>
</dbReference>
<organism evidence="10 11">
    <name type="scientific">Rosa chinensis</name>
    <name type="common">China rose</name>
    <dbReference type="NCBI Taxonomy" id="74649"/>
    <lineage>
        <taxon>Eukaryota</taxon>
        <taxon>Viridiplantae</taxon>
        <taxon>Streptophyta</taxon>
        <taxon>Embryophyta</taxon>
        <taxon>Tracheophyta</taxon>
        <taxon>Spermatophyta</taxon>
        <taxon>Magnoliopsida</taxon>
        <taxon>eudicotyledons</taxon>
        <taxon>Gunneridae</taxon>
        <taxon>Pentapetalae</taxon>
        <taxon>rosids</taxon>
        <taxon>fabids</taxon>
        <taxon>Rosales</taxon>
        <taxon>Rosaceae</taxon>
        <taxon>Rosoideae</taxon>
        <taxon>Rosoideae incertae sedis</taxon>
        <taxon>Rosa</taxon>
    </lineage>
</organism>
<dbReference type="Gene3D" id="3.30.70.270">
    <property type="match status" value="2"/>
</dbReference>
<keyword evidence="7" id="KW-0695">RNA-directed DNA polymerase</keyword>
<evidence type="ECO:0000256" key="1">
    <source>
        <dbReference type="ARBA" id="ARBA00022670"/>
    </source>
</evidence>
<dbReference type="Proteomes" id="UP000238479">
    <property type="component" value="Chromosome 6"/>
</dbReference>